<organism evidence="1 2">
    <name type="scientific">Mycobacteroides abscessus</name>
    <dbReference type="NCBI Taxonomy" id="36809"/>
    <lineage>
        <taxon>Bacteria</taxon>
        <taxon>Bacillati</taxon>
        <taxon>Actinomycetota</taxon>
        <taxon>Actinomycetes</taxon>
        <taxon>Mycobacteriales</taxon>
        <taxon>Mycobacteriaceae</taxon>
        <taxon>Mycobacteroides</taxon>
    </lineage>
</organism>
<gene>
    <name evidence="1" type="ORF">ERS075579_04721</name>
</gene>
<dbReference type="AlphaFoldDB" id="A0A0U0X8J4"/>
<dbReference type="Proteomes" id="UP000045782">
    <property type="component" value="Unassembled WGS sequence"/>
</dbReference>
<proteinExistence type="predicted"/>
<reference evidence="1 2" key="1">
    <citation type="submission" date="2015-03" db="EMBL/GenBank/DDBJ databases">
        <authorList>
            <person name="Murphy D."/>
        </authorList>
    </citation>
    <scope>NUCLEOTIDE SEQUENCE [LARGE SCALE GENOMIC DNA]</scope>
    <source>
        <strain evidence="1 2">PAP088</strain>
    </source>
</reference>
<sequence>MTSIESTPPLAVPDGFFDEIASQLESESAEEISEVVIGTCISRGILHPDLEDEPDDELRAEEMREVFGLLELVTAAVADGTIVPKRVRFADTMDPEMEQAWDAFTEAATDPEDAEAVAKMIANGAVESGTATAS</sequence>
<evidence type="ECO:0000313" key="2">
    <source>
        <dbReference type="Proteomes" id="UP000045782"/>
    </source>
</evidence>
<dbReference type="RefSeq" id="WP_049233309.1">
    <property type="nucleotide sequence ID" value="NZ_CP014951.1"/>
</dbReference>
<dbReference type="EMBL" id="CSWP01000012">
    <property type="protein sequence ID" value="CPV70131.1"/>
    <property type="molecule type" value="Genomic_DNA"/>
</dbReference>
<protein>
    <submittedName>
        <fullName evidence="1">Uncharacterized protein</fullName>
    </submittedName>
</protein>
<name>A0A0U0X8J4_9MYCO</name>
<accession>A0A0U0X8J4</accession>
<evidence type="ECO:0000313" key="1">
    <source>
        <dbReference type="EMBL" id="CPV70131.1"/>
    </source>
</evidence>